<sequence>MNIHEFKLDETASFNWVHVEDLAGVYVLLVRAILEREDHGEKLDELAEEIMGGLVDMAEQSWAGHKVMKGTVAKKLLGWNPTRLEEAWKQDYWDVLNALEKGISGNSLETSIGK</sequence>
<keyword evidence="2" id="KW-1185">Reference proteome</keyword>
<organism evidence="1 2">
    <name type="scientific">Diaporthe eres</name>
    <name type="common">Phomopsis oblonga</name>
    <dbReference type="NCBI Taxonomy" id="83184"/>
    <lineage>
        <taxon>Eukaryota</taxon>
        <taxon>Fungi</taxon>
        <taxon>Dikarya</taxon>
        <taxon>Ascomycota</taxon>
        <taxon>Pezizomycotina</taxon>
        <taxon>Sordariomycetes</taxon>
        <taxon>Sordariomycetidae</taxon>
        <taxon>Diaporthales</taxon>
        <taxon>Diaporthaceae</taxon>
        <taxon>Diaporthe</taxon>
        <taxon>Diaporthe eres species complex</taxon>
    </lineage>
</organism>
<comment type="caution">
    <text evidence="1">The sequence shown here is derived from an EMBL/GenBank/DDBJ whole genome shotgun (WGS) entry which is preliminary data.</text>
</comment>
<reference evidence="1 2" key="1">
    <citation type="submission" date="2024-02" db="EMBL/GenBank/DDBJ databases">
        <title>De novo assembly and annotation of 12 fungi associated with fruit tree decline syndrome in Ontario, Canada.</title>
        <authorList>
            <person name="Sulman M."/>
            <person name="Ellouze W."/>
            <person name="Ilyukhin E."/>
        </authorList>
    </citation>
    <scope>NUCLEOTIDE SEQUENCE [LARGE SCALE GENOMIC DNA]</scope>
    <source>
        <strain evidence="1 2">M169</strain>
    </source>
</reference>
<gene>
    <name evidence="1" type="ORF">SLS63_011437</name>
</gene>
<accession>A0ABR1NU54</accession>
<dbReference type="Proteomes" id="UP001430848">
    <property type="component" value="Unassembled WGS sequence"/>
</dbReference>
<evidence type="ECO:0000313" key="2">
    <source>
        <dbReference type="Proteomes" id="UP001430848"/>
    </source>
</evidence>
<protein>
    <submittedName>
        <fullName evidence="1">Uncharacterized protein</fullName>
    </submittedName>
</protein>
<evidence type="ECO:0000313" key="1">
    <source>
        <dbReference type="EMBL" id="KAK7715604.1"/>
    </source>
</evidence>
<dbReference type="EMBL" id="JAKNSF020000108">
    <property type="protein sequence ID" value="KAK7715604.1"/>
    <property type="molecule type" value="Genomic_DNA"/>
</dbReference>
<proteinExistence type="predicted"/>
<name>A0ABR1NU54_DIAER</name>